<dbReference type="PIRSF" id="PIRSF001587">
    <property type="entry name" value="FGAM_synthase_II"/>
    <property type="match status" value="1"/>
</dbReference>
<comment type="caution">
    <text evidence="12">The sequence shown here is derived from an EMBL/GenBank/DDBJ whole genome shotgun (WGS) entry which is preliminary data.</text>
</comment>
<feature type="non-terminal residue" evidence="12">
    <location>
        <position position="632"/>
    </location>
</feature>
<accession>A0A9D0YQ83</accession>
<dbReference type="InterPro" id="IPR041609">
    <property type="entry name" value="PurL_linker"/>
</dbReference>
<reference evidence="12" key="1">
    <citation type="journal article" date="2020" name="ISME J.">
        <title>Gammaproteobacteria mediating utilization of methyl-, sulfur- and petroleum organic compounds in deep ocean hydrothermal plumes.</title>
        <authorList>
            <person name="Zhou Z."/>
            <person name="Liu Y."/>
            <person name="Pan J."/>
            <person name="Cron B.R."/>
            <person name="Toner B.M."/>
            <person name="Anantharaman K."/>
            <person name="Breier J.A."/>
            <person name="Dick G.J."/>
            <person name="Li M."/>
        </authorList>
    </citation>
    <scope>NUCLEOTIDE SEQUENCE</scope>
    <source>
        <strain evidence="12">SZUA-1501</strain>
    </source>
</reference>
<dbReference type="EC" id="6.3.5.3" evidence="8"/>
<dbReference type="InterPro" id="IPR010918">
    <property type="entry name" value="PurM-like_C_dom"/>
</dbReference>
<evidence type="ECO:0000256" key="4">
    <source>
        <dbReference type="ARBA" id="ARBA00022741"/>
    </source>
</evidence>
<feature type="domain" description="PurM-like N-terminal" evidence="9">
    <location>
        <begin position="66"/>
        <end position="182"/>
    </location>
</feature>
<evidence type="ECO:0000256" key="6">
    <source>
        <dbReference type="ARBA" id="ARBA00022840"/>
    </source>
</evidence>
<dbReference type="NCBIfam" id="TIGR01736">
    <property type="entry name" value="FGAM_synth_II"/>
    <property type="match status" value="1"/>
</dbReference>
<evidence type="ECO:0000256" key="3">
    <source>
        <dbReference type="ARBA" id="ARBA00022723"/>
    </source>
</evidence>
<keyword evidence="6" id="KW-0067">ATP-binding</keyword>
<evidence type="ECO:0000256" key="7">
    <source>
        <dbReference type="ARBA" id="ARBA00022842"/>
    </source>
</evidence>
<dbReference type="InterPro" id="IPR036676">
    <property type="entry name" value="PurM-like_C_sf"/>
</dbReference>
<dbReference type="FunFam" id="3.30.1330.10:FF:000004">
    <property type="entry name" value="Phosphoribosylformylglycinamidine synthase subunit PurL"/>
    <property type="match status" value="1"/>
</dbReference>
<dbReference type="SUPFAM" id="SSF56042">
    <property type="entry name" value="PurM C-terminal domain-like"/>
    <property type="match status" value="1"/>
</dbReference>
<evidence type="ECO:0000256" key="8">
    <source>
        <dbReference type="NCBIfam" id="TIGR01736"/>
    </source>
</evidence>
<dbReference type="Pfam" id="PF18072">
    <property type="entry name" value="FGAR-AT_linker"/>
    <property type="match status" value="1"/>
</dbReference>
<sequence length="632" mass="69757">MEKPWQQQGLTEEEYRLIKELIKKEPNEVELGIFGALWSEHCSYKSSRKHLRKFPTKAPWVVQGPGENAGVVEVDENVWVAFKIESHNHPSFIEPFHGAATGVGGIIRDILSMGARPIALTDSLRFGDIRKEAKSRGLNKGVVKGIGGYGNPVGIPTVGGDTFYEDSYVTNPLVNAFCLGVIPAGKMKRARATRPGQVLFLIGSQTGRDGIKGAVMASAQFGEDTEEKRPNVQIGDPFFGKKLIEAIWEVLTEKPEAIVGMQDLGAGGLAGSASELASKSGLGVELYLENVPLREEGMTPYEILLSESQERMLIVTEEELVPYLKKVAQKWHLACAVIGKTTEGDRFKAYYKGRLVADLPVSAIVDQAPVYDRPYKEPEYLKEVKNFDQNTLPEVNLKEALLKVISSPNVANKRWIYEQYDYQVGTNTVYTPGGDAAVVRLKWKLRPEIYTEKGIAISNDGNGRIVYLDPYKGGKWVVAEACRNVACVGAKPLAITDNLNFGNPERPEIMYQLVKAIEGMAQACEELNVPVISGNVSLYNETVSGGEIRNIYPTPVVVAVGVLEDYTNYTPSVFKSNNILYLIGDIEKSSFVAGSEYLKEVHGLVKGDIPDLDLKEEKRLIETLVELNNKRL</sequence>
<dbReference type="PANTHER" id="PTHR43555:SF1">
    <property type="entry name" value="PHOSPHORIBOSYLFORMYLGLYCINAMIDINE SYNTHASE SUBUNIT PURL"/>
    <property type="match status" value="1"/>
</dbReference>
<evidence type="ECO:0000256" key="5">
    <source>
        <dbReference type="ARBA" id="ARBA00022755"/>
    </source>
</evidence>
<evidence type="ECO:0000259" key="11">
    <source>
        <dbReference type="Pfam" id="PF18072"/>
    </source>
</evidence>
<dbReference type="GO" id="GO:0005524">
    <property type="term" value="F:ATP binding"/>
    <property type="evidence" value="ECO:0007669"/>
    <property type="project" value="UniProtKB-KW"/>
</dbReference>
<name>A0A9D0YQ83_AQUAO</name>
<keyword evidence="1" id="KW-0963">Cytoplasm</keyword>
<dbReference type="GO" id="GO:0006189">
    <property type="term" value="P:'de novo' IMP biosynthetic process"/>
    <property type="evidence" value="ECO:0007669"/>
    <property type="project" value="InterPro"/>
</dbReference>
<dbReference type="SUPFAM" id="SSF55326">
    <property type="entry name" value="PurM N-terminal domain-like"/>
    <property type="match status" value="2"/>
</dbReference>
<feature type="domain" description="Phosphoribosylformylglycinamidine synthase linker" evidence="11">
    <location>
        <begin position="7"/>
        <end position="45"/>
    </location>
</feature>
<keyword evidence="5" id="KW-0658">Purine biosynthesis</keyword>
<evidence type="ECO:0000313" key="12">
    <source>
        <dbReference type="EMBL" id="HIP98898.1"/>
    </source>
</evidence>
<dbReference type="GO" id="GO:0004642">
    <property type="term" value="F:phosphoribosylformylglycinamidine synthase activity"/>
    <property type="evidence" value="ECO:0007669"/>
    <property type="project" value="UniProtKB-UniRule"/>
</dbReference>
<dbReference type="Pfam" id="PF00586">
    <property type="entry name" value="AIRS"/>
    <property type="match status" value="2"/>
</dbReference>
<dbReference type="CDD" id="cd02203">
    <property type="entry name" value="PurL_repeat1"/>
    <property type="match status" value="1"/>
</dbReference>
<dbReference type="Pfam" id="PF02769">
    <property type="entry name" value="AIRS_C"/>
    <property type="match status" value="1"/>
</dbReference>
<evidence type="ECO:0000259" key="9">
    <source>
        <dbReference type="Pfam" id="PF00586"/>
    </source>
</evidence>
<feature type="domain" description="PurM-like C-terminal" evidence="10">
    <location>
        <begin position="194"/>
        <end position="351"/>
    </location>
</feature>
<protein>
    <recommendedName>
        <fullName evidence="8">Phosphoribosylformylglycinamidine synthase subunit PurL</fullName>
        <ecNumber evidence="8">6.3.5.3</ecNumber>
    </recommendedName>
</protein>
<dbReference type="Proteomes" id="UP000606463">
    <property type="component" value="Unassembled WGS sequence"/>
</dbReference>
<evidence type="ECO:0000256" key="2">
    <source>
        <dbReference type="ARBA" id="ARBA00022598"/>
    </source>
</evidence>
<evidence type="ECO:0000256" key="1">
    <source>
        <dbReference type="ARBA" id="ARBA00022490"/>
    </source>
</evidence>
<organism evidence="12 13">
    <name type="scientific">Aquifex aeolicus</name>
    <dbReference type="NCBI Taxonomy" id="63363"/>
    <lineage>
        <taxon>Bacteria</taxon>
        <taxon>Pseudomonadati</taxon>
        <taxon>Aquificota</taxon>
        <taxon>Aquificia</taxon>
        <taxon>Aquificales</taxon>
        <taxon>Aquificaceae</taxon>
        <taxon>Aquifex</taxon>
    </lineage>
</organism>
<dbReference type="InterPro" id="IPR036921">
    <property type="entry name" value="PurM-like_N_sf"/>
</dbReference>
<dbReference type="InterPro" id="IPR016188">
    <property type="entry name" value="PurM-like_N"/>
</dbReference>
<dbReference type="HAMAP" id="MF_00420">
    <property type="entry name" value="PurL_2"/>
    <property type="match status" value="1"/>
</dbReference>
<dbReference type="InterPro" id="IPR010074">
    <property type="entry name" value="PRibForGlyAmidine_synth_PurL"/>
</dbReference>
<feature type="domain" description="PurM-like N-terminal" evidence="9">
    <location>
        <begin position="433"/>
        <end position="562"/>
    </location>
</feature>
<dbReference type="Gene3D" id="3.30.1330.10">
    <property type="entry name" value="PurM-like, N-terminal domain"/>
    <property type="match status" value="2"/>
</dbReference>
<evidence type="ECO:0000259" key="10">
    <source>
        <dbReference type="Pfam" id="PF02769"/>
    </source>
</evidence>
<dbReference type="NCBIfam" id="NF002290">
    <property type="entry name" value="PRK01213.1"/>
    <property type="match status" value="1"/>
</dbReference>
<keyword evidence="4" id="KW-0547">Nucleotide-binding</keyword>
<evidence type="ECO:0000313" key="13">
    <source>
        <dbReference type="Proteomes" id="UP000606463"/>
    </source>
</evidence>
<gene>
    <name evidence="12" type="primary">purL</name>
    <name evidence="12" type="ORF">EYH37_06035</name>
</gene>
<dbReference type="Gene3D" id="3.90.650.10">
    <property type="entry name" value="PurM-like C-terminal domain"/>
    <property type="match status" value="2"/>
</dbReference>
<dbReference type="GO" id="GO:0046872">
    <property type="term" value="F:metal ion binding"/>
    <property type="evidence" value="ECO:0007669"/>
    <property type="project" value="UniProtKB-KW"/>
</dbReference>
<keyword evidence="2 12" id="KW-0436">Ligase</keyword>
<keyword evidence="7" id="KW-0460">Magnesium</keyword>
<dbReference type="AlphaFoldDB" id="A0A9D0YQ83"/>
<dbReference type="EMBL" id="DQVE01000060">
    <property type="protein sequence ID" value="HIP98898.1"/>
    <property type="molecule type" value="Genomic_DNA"/>
</dbReference>
<keyword evidence="3" id="KW-0479">Metal-binding</keyword>
<dbReference type="PANTHER" id="PTHR43555">
    <property type="entry name" value="PHOSPHORIBOSYLFORMYLGLYCINAMIDINE SYNTHASE SUBUNIT PURL"/>
    <property type="match status" value="1"/>
</dbReference>
<dbReference type="CDD" id="cd02204">
    <property type="entry name" value="PurL_repeat2"/>
    <property type="match status" value="1"/>
</dbReference>
<proteinExistence type="inferred from homology"/>